<dbReference type="InterPro" id="IPR000780">
    <property type="entry name" value="CheR_MeTrfase"/>
</dbReference>
<dbReference type="PANTHER" id="PTHR24422">
    <property type="entry name" value="CHEMOTAXIS PROTEIN METHYLTRANSFERASE"/>
    <property type="match status" value="1"/>
</dbReference>
<evidence type="ECO:0000313" key="4">
    <source>
        <dbReference type="Proteomes" id="UP001216139"/>
    </source>
</evidence>
<dbReference type="InterPro" id="IPR022642">
    <property type="entry name" value="CheR_C"/>
</dbReference>
<dbReference type="CDD" id="cd00130">
    <property type="entry name" value="PAS"/>
    <property type="match status" value="1"/>
</dbReference>
<name>A0ABY7TFL9_9SPHI</name>
<keyword evidence="4" id="KW-1185">Reference proteome</keyword>
<reference evidence="3 4" key="1">
    <citation type="submission" date="2023-02" db="EMBL/GenBank/DDBJ databases">
        <title>Genome sequence of Mucilaginibacter jinjuensis strain KACC 16571.</title>
        <authorList>
            <person name="Kim S."/>
            <person name="Heo J."/>
            <person name="Kwon S.-W."/>
        </authorList>
    </citation>
    <scope>NUCLEOTIDE SEQUENCE [LARGE SCALE GENOMIC DNA]</scope>
    <source>
        <strain evidence="3 4">KACC 16571</strain>
    </source>
</reference>
<dbReference type="Pfam" id="PF08448">
    <property type="entry name" value="PAS_4"/>
    <property type="match status" value="1"/>
</dbReference>
<dbReference type="Pfam" id="PF13596">
    <property type="entry name" value="PAS_10"/>
    <property type="match status" value="1"/>
</dbReference>
<dbReference type="SMART" id="SM00091">
    <property type="entry name" value="PAS"/>
    <property type="match status" value="3"/>
</dbReference>
<dbReference type="Gene3D" id="3.30.450.20">
    <property type="entry name" value="PAS domain"/>
    <property type="match status" value="2"/>
</dbReference>
<dbReference type="InterPro" id="IPR035965">
    <property type="entry name" value="PAS-like_dom_sf"/>
</dbReference>
<dbReference type="Proteomes" id="UP001216139">
    <property type="component" value="Chromosome"/>
</dbReference>
<dbReference type="InterPro" id="IPR029063">
    <property type="entry name" value="SAM-dependent_MTases_sf"/>
</dbReference>
<gene>
    <name evidence="3" type="ORF">PQO05_13180</name>
</gene>
<accession>A0ABY7TFL9</accession>
<dbReference type="SUPFAM" id="SSF55785">
    <property type="entry name" value="PYP-like sensor domain (PAS domain)"/>
    <property type="match status" value="2"/>
</dbReference>
<evidence type="ECO:0000313" key="3">
    <source>
        <dbReference type="EMBL" id="WCT14889.1"/>
    </source>
</evidence>
<dbReference type="Pfam" id="PF01739">
    <property type="entry name" value="CheR"/>
    <property type="match status" value="1"/>
</dbReference>
<proteinExistence type="predicted"/>
<feature type="compositionally biased region" description="Polar residues" evidence="1">
    <location>
        <begin position="311"/>
        <end position="322"/>
    </location>
</feature>
<evidence type="ECO:0000259" key="2">
    <source>
        <dbReference type="PROSITE" id="PS50123"/>
    </source>
</evidence>
<dbReference type="RefSeq" id="WP_273633382.1">
    <property type="nucleotide sequence ID" value="NZ_CP117167.1"/>
</dbReference>
<dbReference type="InterPro" id="IPR050903">
    <property type="entry name" value="Bact_Chemotaxis_MeTrfase"/>
</dbReference>
<feature type="domain" description="CheR-type methyltransferase" evidence="2">
    <location>
        <begin position="1"/>
        <end position="98"/>
    </location>
</feature>
<dbReference type="PRINTS" id="PR00996">
    <property type="entry name" value="CHERMTFRASE"/>
</dbReference>
<dbReference type="Gene3D" id="3.40.50.150">
    <property type="entry name" value="Vaccinia Virus protein VP39"/>
    <property type="match status" value="1"/>
</dbReference>
<feature type="region of interest" description="Disordered" evidence="1">
    <location>
        <begin position="304"/>
        <end position="323"/>
    </location>
</feature>
<evidence type="ECO:0000256" key="1">
    <source>
        <dbReference type="SAM" id="MobiDB-lite"/>
    </source>
</evidence>
<dbReference type="Pfam" id="PF00989">
    <property type="entry name" value="PAS"/>
    <property type="match status" value="1"/>
</dbReference>
<dbReference type="InterPro" id="IPR013767">
    <property type="entry name" value="PAS_fold"/>
</dbReference>
<dbReference type="SUPFAM" id="SSF53335">
    <property type="entry name" value="S-adenosyl-L-methionine-dependent methyltransferases"/>
    <property type="match status" value="1"/>
</dbReference>
<protein>
    <submittedName>
        <fullName evidence="3">PAS domain-containing protein</fullName>
    </submittedName>
</protein>
<dbReference type="InterPro" id="IPR000014">
    <property type="entry name" value="PAS"/>
</dbReference>
<dbReference type="PROSITE" id="PS50123">
    <property type="entry name" value="CHER"/>
    <property type="match status" value="1"/>
</dbReference>
<dbReference type="EMBL" id="CP117167">
    <property type="protein sequence ID" value="WCT14889.1"/>
    <property type="molecule type" value="Genomic_DNA"/>
</dbReference>
<organism evidence="3 4">
    <name type="scientific">Mucilaginibacter jinjuensis</name>
    <dbReference type="NCBI Taxonomy" id="1176721"/>
    <lineage>
        <taxon>Bacteria</taxon>
        <taxon>Pseudomonadati</taxon>
        <taxon>Bacteroidota</taxon>
        <taxon>Sphingobacteriia</taxon>
        <taxon>Sphingobacteriales</taxon>
        <taxon>Sphingobacteriaceae</taxon>
        <taxon>Mucilaginibacter</taxon>
    </lineage>
</organism>
<dbReference type="InterPro" id="IPR013656">
    <property type="entry name" value="PAS_4"/>
</dbReference>
<sequence length="590" mass="68105">MARFFSKEDDRYRVKKELRDIIVFAQQNLIKDPPFIKLDLLCCRNMLIYFTPELQKKIIPLFYYALNPNGVMFMGPAETIGGFTDMFRSIDPKWKLFSRLEGNIMLGNMIDFPFHSAQQPLHTLKPNEVTLPKQKRSVTDIFNRVLIDKFLPPSVLVNEKGDILYNNGNTGKYLELPRGETVVNNVLKLAKEELKYALSNSIQQALKSNEIVFIENILLKVDKRSHLINIKATAIKEVDAQPWVMIVFDDHGVVNSNKSKSKQSITTDGNVIAEELKKELVYTKQQLTTTVEEMERSLERLRLSNEELQSTNEELQSTNEESLTTKEEMQSLNEELMTVNTQYQAKAEELTRLNNDMKNLLDSTEVCTLFLDNDLNILRYTPQIRQLFNLIASDIGRPISHVVSNFEKPINEDDIRQVIDKLTIKVSDIRTKNNEWYRMRIMPYRTLDNYISGAVLTMTLITDFKQMQSKLHVLKDYSSSILDEIPQATLLLNNEFTISSANTASLKLFDLGEHELLNQKAGDFLKKQWKTETPALLLKQCLAERKQVTTTITIKGKQVRTYLLDARPFFEQTETTLLIVLRINEIQNGE</sequence>